<dbReference type="InterPro" id="IPR000182">
    <property type="entry name" value="GNAT_dom"/>
</dbReference>
<keyword evidence="2" id="KW-0808">Transferase</keyword>
<dbReference type="PATRIC" id="fig|66969.6.peg.3440"/>
<dbReference type="RefSeq" id="WP_083500125.1">
    <property type="nucleotide sequence ID" value="NZ_CAAAIQ010000005.1"/>
</dbReference>
<accession>A0A0W1A171</accession>
<dbReference type="Proteomes" id="UP000054729">
    <property type="component" value="Unassembled WGS sequence"/>
</dbReference>
<dbReference type="AlphaFoldDB" id="A0A0W1A171"/>
<organism evidence="2 3">
    <name type="scientific">Legionella waltersii</name>
    <dbReference type="NCBI Taxonomy" id="66969"/>
    <lineage>
        <taxon>Bacteria</taxon>
        <taxon>Pseudomonadati</taxon>
        <taxon>Pseudomonadota</taxon>
        <taxon>Gammaproteobacteria</taxon>
        <taxon>Legionellales</taxon>
        <taxon>Legionellaceae</taxon>
        <taxon>Legionella</taxon>
    </lineage>
</organism>
<dbReference type="CDD" id="cd04301">
    <property type="entry name" value="NAT_SF"/>
    <property type="match status" value="1"/>
</dbReference>
<dbReference type="OrthoDB" id="5649654at2"/>
<feature type="domain" description="N-acetyltransferase" evidence="1">
    <location>
        <begin position="4"/>
        <end position="164"/>
    </location>
</feature>
<dbReference type="InterPro" id="IPR016181">
    <property type="entry name" value="Acyl_CoA_acyltransferase"/>
</dbReference>
<comment type="caution">
    <text evidence="2">The sequence shown here is derived from an EMBL/GenBank/DDBJ whole genome shotgun (WGS) entry which is preliminary data.</text>
</comment>
<keyword evidence="3" id="KW-1185">Reference proteome</keyword>
<evidence type="ECO:0000259" key="1">
    <source>
        <dbReference type="PROSITE" id="PS51186"/>
    </source>
</evidence>
<dbReference type="GO" id="GO:0016747">
    <property type="term" value="F:acyltransferase activity, transferring groups other than amino-acyl groups"/>
    <property type="evidence" value="ECO:0007669"/>
    <property type="project" value="InterPro"/>
</dbReference>
<dbReference type="Gene3D" id="3.40.630.30">
    <property type="match status" value="1"/>
</dbReference>
<evidence type="ECO:0000313" key="2">
    <source>
        <dbReference type="EMBL" id="KTD75111.1"/>
    </source>
</evidence>
<dbReference type="Pfam" id="PF00583">
    <property type="entry name" value="Acetyltransf_1"/>
    <property type="match status" value="1"/>
</dbReference>
<dbReference type="SUPFAM" id="SSF55729">
    <property type="entry name" value="Acyl-CoA N-acyltransferases (Nat)"/>
    <property type="match status" value="1"/>
</dbReference>
<protein>
    <submittedName>
        <fullName evidence="2">Acetyltransferase (GNAT) family protein</fullName>
    </submittedName>
</protein>
<dbReference type="STRING" id="66969.Lwal_3152"/>
<dbReference type="EMBL" id="LNZB01000060">
    <property type="protein sequence ID" value="KTD75111.1"/>
    <property type="molecule type" value="Genomic_DNA"/>
</dbReference>
<evidence type="ECO:0000313" key="3">
    <source>
        <dbReference type="Proteomes" id="UP000054729"/>
    </source>
</evidence>
<dbReference type="PROSITE" id="PS51186">
    <property type="entry name" value="GNAT"/>
    <property type="match status" value="1"/>
</dbReference>
<reference evidence="2 3" key="1">
    <citation type="submission" date="2015-11" db="EMBL/GenBank/DDBJ databases">
        <title>Genomic analysis of 38 Legionella species identifies large and diverse effector repertoires.</title>
        <authorList>
            <person name="Burstein D."/>
            <person name="Amaro F."/>
            <person name="Zusman T."/>
            <person name="Lifshitz Z."/>
            <person name="Cohen O."/>
            <person name="Gilbert J.A."/>
            <person name="Pupko T."/>
            <person name="Shuman H.A."/>
            <person name="Segal G."/>
        </authorList>
    </citation>
    <scope>NUCLEOTIDE SEQUENCE [LARGE SCALE GENOMIC DNA]</scope>
    <source>
        <strain evidence="2 3">ATCC 51914</strain>
    </source>
</reference>
<gene>
    <name evidence="2" type="ORF">Lwal_3152</name>
</gene>
<sequence>MPYPYIRKAEPNDYDAIWNIWMQDHIIQWMSFTKQTQEEFRAHYTHMAKTSDIYVLIDKINDEEKIVGVRRIKFGKNQHQHIAEYCSMGIDKDYQGKGYAKFFYQEFEKIVRHAGIKRIQLTQSGGNLAAFHLADKDFSEEAVFPDWLQRHNNEGTFYLIERYICRFLDDELAKIAPKLPSLNYEETIPPLQSVNNSAITVKQVNNQYTAYFKEKPLLTLDIEPDNSVIRHIGFISIQLHMPEQQSEATQALQQILTDILQQNRVKKVELFTAEPAVAELCRKTGFFVRGETIASYYDDKEGYKNELGMEYSFFDITDAQRLITAKMANTEKRDRVSSALLNCSETINELIKNNTCDALGARFLENLIYQMVRDGLGPNKVFSLADKRWLPLIKEAPSVLQDDLSRLMNRLQDTGAAFFKAKVEENTSINPLTKSNSFNE</sequence>
<name>A0A0W1A171_9GAMM</name>
<proteinExistence type="predicted"/>